<evidence type="ECO:0000256" key="1">
    <source>
        <dbReference type="SAM" id="MobiDB-lite"/>
    </source>
</evidence>
<dbReference type="Proteomes" id="UP000658754">
    <property type="component" value="Unassembled WGS sequence"/>
</dbReference>
<feature type="region of interest" description="Disordered" evidence="1">
    <location>
        <begin position="1"/>
        <end position="70"/>
    </location>
</feature>
<dbReference type="RefSeq" id="WP_188730184.1">
    <property type="nucleotide sequence ID" value="NZ_BMKV01000004.1"/>
</dbReference>
<gene>
    <name evidence="3" type="ORF">GCM10007175_22270</name>
</gene>
<keyword evidence="2" id="KW-1133">Transmembrane helix</keyword>
<evidence type="ECO:0000256" key="2">
    <source>
        <dbReference type="SAM" id="Phobius"/>
    </source>
</evidence>
<comment type="caution">
    <text evidence="3">The sequence shown here is derived from an EMBL/GenBank/DDBJ whole genome shotgun (WGS) entry which is preliminary data.</text>
</comment>
<reference evidence="4" key="1">
    <citation type="journal article" date="2019" name="Int. J. Syst. Evol. Microbiol.">
        <title>The Global Catalogue of Microorganisms (GCM) 10K type strain sequencing project: providing services to taxonomists for standard genome sequencing and annotation.</title>
        <authorList>
            <consortium name="The Broad Institute Genomics Platform"/>
            <consortium name="The Broad Institute Genome Sequencing Center for Infectious Disease"/>
            <person name="Wu L."/>
            <person name="Ma J."/>
        </authorList>
    </citation>
    <scope>NUCLEOTIDE SEQUENCE [LARGE SCALE GENOMIC DNA]</scope>
    <source>
        <strain evidence="4">CGMCC 1.3601</strain>
    </source>
</reference>
<keyword evidence="4" id="KW-1185">Reference proteome</keyword>
<proteinExistence type="predicted"/>
<accession>A0ABQ2CFG4</accession>
<protein>
    <submittedName>
        <fullName evidence="3">Uncharacterized protein</fullName>
    </submittedName>
</protein>
<keyword evidence="2" id="KW-0472">Membrane</keyword>
<evidence type="ECO:0000313" key="4">
    <source>
        <dbReference type="Proteomes" id="UP000658754"/>
    </source>
</evidence>
<feature type="compositionally biased region" description="Low complexity" evidence="1">
    <location>
        <begin position="27"/>
        <end position="58"/>
    </location>
</feature>
<name>A0ABQ2CFG4_9MICC</name>
<organism evidence="3 4">
    <name type="scientific">Pseudarthrobacter scleromae</name>
    <dbReference type="NCBI Taxonomy" id="158897"/>
    <lineage>
        <taxon>Bacteria</taxon>
        <taxon>Bacillati</taxon>
        <taxon>Actinomycetota</taxon>
        <taxon>Actinomycetes</taxon>
        <taxon>Micrococcales</taxon>
        <taxon>Micrococcaceae</taxon>
        <taxon>Pseudarthrobacter</taxon>
    </lineage>
</organism>
<sequence length="96" mass="9558">MPAAPAPTEDSPGGSATPEATHTEPGTTSSATASTESNWTKPVTRPARPTQAAAVAPAGGPGPEGPDPLTITAGVLLVGTAGLAFAWWGRSRFRAH</sequence>
<feature type="transmembrane region" description="Helical" evidence="2">
    <location>
        <begin position="69"/>
        <end position="88"/>
    </location>
</feature>
<dbReference type="EMBL" id="BMKV01000004">
    <property type="protein sequence ID" value="GGI84619.1"/>
    <property type="molecule type" value="Genomic_DNA"/>
</dbReference>
<keyword evidence="2" id="KW-0812">Transmembrane</keyword>
<evidence type="ECO:0000313" key="3">
    <source>
        <dbReference type="EMBL" id="GGI84619.1"/>
    </source>
</evidence>